<comment type="caution">
    <text evidence="1">The sequence shown here is derived from an EMBL/GenBank/DDBJ whole genome shotgun (WGS) entry which is preliminary data.</text>
</comment>
<proteinExistence type="predicted"/>
<protein>
    <submittedName>
        <fullName evidence="1">Uncharacterized protein</fullName>
    </submittedName>
</protein>
<name>A0ABT5U745_9GAMM</name>
<sequence>MSNIWVSFIIVYDTQALIANKVDEISESIYELEKPTEFTR</sequence>
<reference evidence="1 2" key="1">
    <citation type="submission" date="2022-11" db="EMBL/GenBank/DDBJ databases">
        <title>Spartinivicinus poritis sp. nov., isolated from scleractinian coral Porites lutea.</title>
        <authorList>
            <person name="Zhang G."/>
            <person name="Cai L."/>
            <person name="Wei Q."/>
        </authorList>
    </citation>
    <scope>NUCLEOTIDE SEQUENCE [LARGE SCALE GENOMIC DNA]</scope>
    <source>
        <strain evidence="1 2">A2-2</strain>
    </source>
</reference>
<dbReference type="RefSeq" id="WP_274688548.1">
    <property type="nucleotide sequence ID" value="NZ_JAPMOU010000009.1"/>
</dbReference>
<dbReference type="EMBL" id="JAPMOU010000009">
    <property type="protein sequence ID" value="MDE1462189.1"/>
    <property type="molecule type" value="Genomic_DNA"/>
</dbReference>
<accession>A0ABT5U745</accession>
<organism evidence="1 2">
    <name type="scientific">Spartinivicinus poritis</name>
    <dbReference type="NCBI Taxonomy" id="2994640"/>
    <lineage>
        <taxon>Bacteria</taxon>
        <taxon>Pseudomonadati</taxon>
        <taxon>Pseudomonadota</taxon>
        <taxon>Gammaproteobacteria</taxon>
        <taxon>Oceanospirillales</taxon>
        <taxon>Zooshikellaceae</taxon>
        <taxon>Spartinivicinus</taxon>
    </lineage>
</organism>
<dbReference type="Proteomes" id="UP001528823">
    <property type="component" value="Unassembled WGS sequence"/>
</dbReference>
<keyword evidence="2" id="KW-1185">Reference proteome</keyword>
<evidence type="ECO:0000313" key="1">
    <source>
        <dbReference type="EMBL" id="MDE1462189.1"/>
    </source>
</evidence>
<gene>
    <name evidence="1" type="ORF">ORQ98_09405</name>
</gene>
<evidence type="ECO:0000313" key="2">
    <source>
        <dbReference type="Proteomes" id="UP001528823"/>
    </source>
</evidence>